<comment type="cofactor">
    <cofactor evidence="2">
        <name>Co(2+)</name>
        <dbReference type="ChEBI" id="CHEBI:48828"/>
    </cofactor>
</comment>
<reference evidence="7" key="2">
    <citation type="journal article" date="2021" name="PeerJ">
        <title>Extensive microbial diversity within the chicken gut microbiome revealed by metagenomics and culture.</title>
        <authorList>
            <person name="Gilroy R."/>
            <person name="Ravi A."/>
            <person name="Getino M."/>
            <person name="Pursley I."/>
            <person name="Horton D.L."/>
            <person name="Alikhan N.F."/>
            <person name="Baker D."/>
            <person name="Gharbi K."/>
            <person name="Hall N."/>
            <person name="Watson M."/>
            <person name="Adriaenssens E.M."/>
            <person name="Foster-Nyarko E."/>
            <person name="Jarju S."/>
            <person name="Secka A."/>
            <person name="Antonio M."/>
            <person name="Oren A."/>
            <person name="Chaudhuri R.R."/>
            <person name="La Ragione R."/>
            <person name="Hildebrand F."/>
            <person name="Pallen M.J."/>
        </authorList>
    </citation>
    <scope>NUCLEOTIDE SEQUENCE</scope>
    <source>
        <strain evidence="7">10406</strain>
    </source>
</reference>
<dbReference type="Pfam" id="PF01761">
    <property type="entry name" value="DHQ_synthase"/>
    <property type="match status" value="1"/>
</dbReference>
<evidence type="ECO:0000256" key="3">
    <source>
        <dbReference type="ARBA" id="ARBA00022723"/>
    </source>
</evidence>
<dbReference type="GO" id="GO:0003856">
    <property type="term" value="F:3-dehydroquinate synthase activity"/>
    <property type="evidence" value="ECO:0007669"/>
    <property type="project" value="TreeGrafter"/>
</dbReference>
<dbReference type="PANTHER" id="PTHR43622:SF1">
    <property type="entry name" value="3-DEHYDROQUINATE SYNTHASE"/>
    <property type="match status" value="1"/>
</dbReference>
<evidence type="ECO:0000313" key="7">
    <source>
        <dbReference type="EMBL" id="HIU99081.1"/>
    </source>
</evidence>
<organism evidence="7 8">
    <name type="scientific">Candidatus Limadaptatus stercoripullorum</name>
    <dbReference type="NCBI Taxonomy" id="2840846"/>
    <lineage>
        <taxon>Bacteria</taxon>
        <taxon>Bacillati</taxon>
        <taxon>Bacillota</taxon>
        <taxon>Clostridia</taxon>
        <taxon>Eubacteriales</taxon>
        <taxon>Candidatus Limadaptatus</taxon>
    </lineage>
</organism>
<comment type="cofactor">
    <cofactor evidence="1">
        <name>NAD(+)</name>
        <dbReference type="ChEBI" id="CHEBI:57540"/>
    </cofactor>
</comment>
<accession>A0A9D1SWS1</accession>
<feature type="domain" description="3-dehydroquinate synthase C-terminal" evidence="6">
    <location>
        <begin position="120"/>
        <end position="254"/>
    </location>
</feature>
<dbReference type="GO" id="GO:0046872">
    <property type="term" value="F:metal ion binding"/>
    <property type="evidence" value="ECO:0007669"/>
    <property type="project" value="UniProtKB-KW"/>
</dbReference>
<dbReference type="InterPro" id="IPR056179">
    <property type="entry name" value="DHQS_C"/>
</dbReference>
<gene>
    <name evidence="7" type="ORF">IAC73_04505</name>
</gene>
<feature type="domain" description="3-dehydroquinate synthase N-terminal" evidence="5">
    <location>
        <begin position="6"/>
        <end position="118"/>
    </location>
</feature>
<proteinExistence type="predicted"/>
<sequence>EGSPVYVIPHGEASKNWAEAGRIVEWLAGAGLTRSDAVIALGGGVVGDIAGFAASVYMRGISYIQVPTTLLAGIDSSVGGKTAVDLTAGKNLAGRIYPPSAVIFDPDALSTLPPAEWKCGLGEAVKYAVLAGGEIFDIMEKGDATGADLERLAAACIDYKRRIVEEDENESGCRRLLNLGHTVGHAIEAESGLGFPHGVCVAMGIGVIARACISHGILGREDYVRISALLQKYGFPECPYSVRAMLPRLAHDKKLTDGTLKLVVIRGIGNCGILELAPEEAEGFLL</sequence>
<dbReference type="CDD" id="cd08195">
    <property type="entry name" value="DHQS"/>
    <property type="match status" value="1"/>
</dbReference>
<dbReference type="PANTHER" id="PTHR43622">
    <property type="entry name" value="3-DEHYDROQUINATE SYNTHASE"/>
    <property type="match status" value="1"/>
</dbReference>
<dbReference type="InterPro" id="IPR050071">
    <property type="entry name" value="Dehydroquinate_synthase"/>
</dbReference>
<dbReference type="Proteomes" id="UP000886857">
    <property type="component" value="Unassembled WGS sequence"/>
</dbReference>
<dbReference type="EMBL" id="DVOE01000068">
    <property type="protein sequence ID" value="HIU99081.1"/>
    <property type="molecule type" value="Genomic_DNA"/>
</dbReference>
<feature type="non-terminal residue" evidence="7">
    <location>
        <position position="1"/>
    </location>
</feature>
<evidence type="ECO:0000256" key="1">
    <source>
        <dbReference type="ARBA" id="ARBA00001911"/>
    </source>
</evidence>
<dbReference type="Gene3D" id="1.20.1090.10">
    <property type="entry name" value="Dehydroquinate synthase-like - alpha domain"/>
    <property type="match status" value="1"/>
</dbReference>
<dbReference type="Pfam" id="PF24621">
    <property type="entry name" value="DHQS_C"/>
    <property type="match status" value="1"/>
</dbReference>
<evidence type="ECO:0000256" key="4">
    <source>
        <dbReference type="ARBA" id="ARBA00023027"/>
    </source>
</evidence>
<name>A0A9D1SWS1_9FIRM</name>
<dbReference type="SUPFAM" id="SSF56796">
    <property type="entry name" value="Dehydroquinate synthase-like"/>
    <property type="match status" value="1"/>
</dbReference>
<reference evidence="7" key="1">
    <citation type="submission" date="2020-10" db="EMBL/GenBank/DDBJ databases">
        <authorList>
            <person name="Gilroy R."/>
        </authorList>
    </citation>
    <scope>NUCLEOTIDE SEQUENCE</scope>
    <source>
        <strain evidence="7">10406</strain>
    </source>
</reference>
<evidence type="ECO:0000256" key="2">
    <source>
        <dbReference type="ARBA" id="ARBA00001941"/>
    </source>
</evidence>
<keyword evidence="3" id="KW-0479">Metal-binding</keyword>
<dbReference type="Gene3D" id="3.40.50.1970">
    <property type="match status" value="1"/>
</dbReference>
<dbReference type="AlphaFoldDB" id="A0A9D1SWS1"/>
<evidence type="ECO:0000259" key="5">
    <source>
        <dbReference type="Pfam" id="PF01761"/>
    </source>
</evidence>
<keyword evidence="4" id="KW-0520">NAD</keyword>
<comment type="caution">
    <text evidence="7">The sequence shown here is derived from an EMBL/GenBank/DDBJ whole genome shotgun (WGS) entry which is preliminary data.</text>
</comment>
<protein>
    <submittedName>
        <fullName evidence="7">3-dehydroquinate synthase</fullName>
    </submittedName>
</protein>
<evidence type="ECO:0000259" key="6">
    <source>
        <dbReference type="Pfam" id="PF24621"/>
    </source>
</evidence>
<dbReference type="InterPro" id="IPR030960">
    <property type="entry name" value="DHQS/DOIS_N"/>
</dbReference>
<evidence type="ECO:0000313" key="8">
    <source>
        <dbReference type="Proteomes" id="UP000886857"/>
    </source>
</evidence>